<evidence type="ECO:0000256" key="6">
    <source>
        <dbReference type="ARBA" id="ARBA00022729"/>
    </source>
</evidence>
<accession>A0ABR1F1P4</accession>
<dbReference type="InterPro" id="IPR045133">
    <property type="entry name" value="IRE1/2-like"/>
</dbReference>
<evidence type="ECO:0000256" key="11">
    <source>
        <dbReference type="ARBA" id="ARBA00023136"/>
    </source>
</evidence>
<dbReference type="InterPro" id="IPR010513">
    <property type="entry name" value="KEN_dom"/>
</dbReference>
<feature type="domain" description="KEN" evidence="16">
    <location>
        <begin position="984"/>
        <end position="1115"/>
    </location>
</feature>
<dbReference type="InterPro" id="IPR015943">
    <property type="entry name" value="WD40/YVTN_repeat-like_dom_sf"/>
</dbReference>
<keyword evidence="11" id="KW-0472">Membrane</keyword>
<dbReference type="SUPFAM" id="SSF56112">
    <property type="entry name" value="Protein kinase-like (PK-like)"/>
    <property type="match status" value="1"/>
</dbReference>
<keyword evidence="10" id="KW-1133">Transmembrane helix</keyword>
<feature type="compositionally biased region" description="Low complexity" evidence="13">
    <location>
        <begin position="51"/>
        <end position="73"/>
    </location>
</feature>
<sequence length="1115" mass="123584">MRCSCTPVIARYFLLLALFALVLIALEGVEAGQGLNSSNRQQREAEVVLNRAAQEQRQQQQQHEQQHQQHQQQLLPSKNQNTDININDADIASRPRKNPSGFTNPSRRSSPSTYSSHSAAISSADQRQIEDWKLADFLLIATVDGSLHACERDTGIERWSLGGEGSVVKTFSDRSLSDDDEELTWIVEPLGDGALYYFTPNSGLQKLPISIKQLVSESPFSVNGDDKVYTGYRLTTLYSVDARTGRILKVFGSGAPAALCPRRRNLEDFEDDDNDWEGAVGDRETFLVGRTEYRLEISSQSSDGGKAGAIWNVTYSTWGPNNMDTDLMAQHTMPPDNLYVYPLHDGVILGVDRFNETRSWSRILPSPAITTFDVFAPYESIIGRRSPYILLPQPAARDTKYESSAELSTFVSRTDDGGWYALSAQNFPVLVESAPIARWNLGVMSFDAENQRQSLIGVHDGKRSSSVMASLPGIEGGPMRTPPQIGAGSGSSLSSRLLGAGDGSAGGLGAAAGSSLPMRALVDIALVLPMLLAAYYLLLRKRGVREFLFDTAVEEKSEPVTEREIDVVATTTPEKEAESTSATPVDEISSTDKDDTASPTTTATAATPAKKRKRGARGGRRTQGNKENKETAESKSVVVVEDRTRAGQTSEGVETSEVVGGPSRINSLEVSDVVLGYGSHGTVVYAGTFENREVAVKRMLLDFYDVASHEISLLQESDDHPNIVRYFCKQESEKFLYIALELCPATLQDVIDRPQEFSALVERMADPRDVLSQIANGLRYLHSLKIVHRDIKPQNILVAPPKKLRTAEDEAARRRPARLLISDFGLCKKLEGDQSSFRATTAHAAGTSGWRAPELLIDGDDSYANGGGSSSSHTIMAAMSSHSNSNSEPAVIDSLSNRRATRAIDIFSLGCVFYFFLSHGSHPFGDRYLREANIVKGEYALDFLDVLGAQGVQARDLISRMIERDPNRRPSAGEVLAHPYFWSSQKKLDFLLEVSDRFEIEPRDPPSELLGKLESDPEHVVYNDWYKRLDKSLIENLGKYRKYHTDKVLDLLRALRNKKHHYQDLPPNVRSALGKVPEGFLGYFEERFPNLVMHVYFVVRDNLRDEPQFRPYFCC</sequence>
<dbReference type="Pfam" id="PF00069">
    <property type="entry name" value="Pkinase"/>
    <property type="match status" value="2"/>
</dbReference>
<dbReference type="InterPro" id="IPR011009">
    <property type="entry name" value="Kinase-like_dom_sf"/>
</dbReference>
<feature type="domain" description="Protein kinase" evidence="15">
    <location>
        <begin position="669"/>
        <end position="981"/>
    </location>
</feature>
<evidence type="ECO:0000256" key="7">
    <source>
        <dbReference type="ARBA" id="ARBA00022741"/>
    </source>
</evidence>
<dbReference type="SUPFAM" id="SSF50998">
    <property type="entry name" value="Quinoprotein alcohol dehydrogenase-like"/>
    <property type="match status" value="1"/>
</dbReference>
<dbReference type="SMART" id="SM00220">
    <property type="entry name" value="S_TKc"/>
    <property type="match status" value="1"/>
</dbReference>
<dbReference type="PANTHER" id="PTHR13954:SF6">
    <property type="entry name" value="NON-SPECIFIC SERINE_THREONINE PROTEIN KINASE"/>
    <property type="match status" value="1"/>
</dbReference>
<dbReference type="Gene3D" id="1.20.1440.180">
    <property type="entry name" value="KEN domain"/>
    <property type="match status" value="1"/>
</dbReference>
<dbReference type="Gene3D" id="1.10.510.10">
    <property type="entry name" value="Transferase(Phosphotransferase) domain 1"/>
    <property type="match status" value="1"/>
</dbReference>
<dbReference type="InterPro" id="IPR000719">
    <property type="entry name" value="Prot_kinase_dom"/>
</dbReference>
<dbReference type="GeneID" id="90036370"/>
<dbReference type="CDD" id="cd09769">
    <property type="entry name" value="Luminal_IRE1"/>
    <property type="match status" value="1"/>
</dbReference>
<evidence type="ECO:0000256" key="9">
    <source>
        <dbReference type="ARBA" id="ARBA00022840"/>
    </source>
</evidence>
<keyword evidence="8" id="KW-0418">Kinase</keyword>
<evidence type="ECO:0000256" key="5">
    <source>
        <dbReference type="ARBA" id="ARBA00022692"/>
    </source>
</evidence>
<evidence type="ECO:0000256" key="12">
    <source>
        <dbReference type="PROSITE-ProRule" id="PRU10141"/>
    </source>
</evidence>
<dbReference type="InterPro" id="IPR011047">
    <property type="entry name" value="Quinoprotein_ADH-like_sf"/>
</dbReference>
<dbReference type="EC" id="2.7.11.1" evidence="2"/>
<dbReference type="RefSeq" id="XP_064766807.1">
    <property type="nucleotide sequence ID" value="XM_064910858.1"/>
</dbReference>
<protein>
    <recommendedName>
        <fullName evidence="2">non-specific serine/threonine protein kinase</fullName>
        <ecNumber evidence="2">2.7.11.1</ecNumber>
    </recommendedName>
</protein>
<keyword evidence="6 14" id="KW-0732">Signal</keyword>
<comment type="caution">
    <text evidence="17">The sequence shown here is derived from an EMBL/GenBank/DDBJ whole genome shotgun (WGS) entry which is preliminary data.</text>
</comment>
<dbReference type="Gene3D" id="3.30.200.20">
    <property type="entry name" value="Phosphorylase Kinase, domain 1"/>
    <property type="match status" value="1"/>
</dbReference>
<evidence type="ECO:0000259" key="15">
    <source>
        <dbReference type="PROSITE" id="PS50011"/>
    </source>
</evidence>
<dbReference type="InterPro" id="IPR008271">
    <property type="entry name" value="Ser/Thr_kinase_AS"/>
</dbReference>
<dbReference type="EMBL" id="JBBJBU010000010">
    <property type="protein sequence ID" value="KAK7203774.1"/>
    <property type="molecule type" value="Genomic_DNA"/>
</dbReference>
<dbReference type="SMART" id="SM00564">
    <property type="entry name" value="PQQ"/>
    <property type="match status" value="2"/>
</dbReference>
<proteinExistence type="predicted"/>
<feature type="compositionally biased region" description="Low complexity" evidence="13">
    <location>
        <begin position="597"/>
        <end position="608"/>
    </location>
</feature>
<dbReference type="Pfam" id="PF06479">
    <property type="entry name" value="Ribonuc_2-5A"/>
    <property type="match status" value="1"/>
</dbReference>
<evidence type="ECO:0000256" key="8">
    <source>
        <dbReference type="ARBA" id="ARBA00022777"/>
    </source>
</evidence>
<dbReference type="SMART" id="SM00580">
    <property type="entry name" value="PUG"/>
    <property type="match status" value="1"/>
</dbReference>
<evidence type="ECO:0000256" key="4">
    <source>
        <dbReference type="ARBA" id="ARBA00022679"/>
    </source>
</evidence>
<keyword evidence="5" id="KW-0812">Transmembrane</keyword>
<feature type="compositionally biased region" description="Basic residues" evidence="13">
    <location>
        <begin position="609"/>
        <end position="620"/>
    </location>
</feature>
<feature type="region of interest" description="Disordered" evidence="13">
    <location>
        <begin position="467"/>
        <end position="493"/>
    </location>
</feature>
<comment type="subcellular location">
    <subcellularLocation>
        <location evidence="1">Membrane</location>
        <topology evidence="1">Single-pass type I membrane protein</topology>
    </subcellularLocation>
</comment>
<dbReference type="CDD" id="cd10422">
    <property type="entry name" value="RNase_Ire1"/>
    <property type="match status" value="1"/>
</dbReference>
<evidence type="ECO:0000256" key="2">
    <source>
        <dbReference type="ARBA" id="ARBA00012513"/>
    </source>
</evidence>
<gene>
    <name evidence="17" type="ORF">BZA70DRAFT_259474</name>
</gene>
<dbReference type="Proteomes" id="UP001498771">
    <property type="component" value="Unassembled WGS sequence"/>
</dbReference>
<name>A0ABR1F1P4_9ASCO</name>
<keyword evidence="9 12" id="KW-0067">ATP-binding</keyword>
<dbReference type="PROSITE" id="PS50011">
    <property type="entry name" value="PROTEIN_KINASE_DOM"/>
    <property type="match status" value="1"/>
</dbReference>
<dbReference type="PROSITE" id="PS51392">
    <property type="entry name" value="KEN"/>
    <property type="match status" value="1"/>
</dbReference>
<evidence type="ECO:0000256" key="13">
    <source>
        <dbReference type="SAM" id="MobiDB-lite"/>
    </source>
</evidence>
<keyword evidence="3" id="KW-0723">Serine/threonine-protein kinase</keyword>
<feature type="region of interest" description="Disordered" evidence="13">
    <location>
        <begin position="36"/>
        <end position="119"/>
    </location>
</feature>
<evidence type="ECO:0000256" key="14">
    <source>
        <dbReference type="SAM" id="SignalP"/>
    </source>
</evidence>
<feature type="signal peptide" evidence="14">
    <location>
        <begin position="1"/>
        <end position="31"/>
    </location>
</feature>
<dbReference type="PROSITE" id="PS00107">
    <property type="entry name" value="PROTEIN_KINASE_ATP"/>
    <property type="match status" value="1"/>
</dbReference>
<evidence type="ECO:0000313" key="17">
    <source>
        <dbReference type="EMBL" id="KAK7203774.1"/>
    </source>
</evidence>
<feature type="binding site" evidence="12">
    <location>
        <position position="697"/>
    </location>
    <ligand>
        <name>ATP</name>
        <dbReference type="ChEBI" id="CHEBI:30616"/>
    </ligand>
</feature>
<evidence type="ECO:0000256" key="10">
    <source>
        <dbReference type="ARBA" id="ARBA00022989"/>
    </source>
</evidence>
<organism evidence="17 18">
    <name type="scientific">Myxozyma melibiosi</name>
    <dbReference type="NCBI Taxonomy" id="54550"/>
    <lineage>
        <taxon>Eukaryota</taxon>
        <taxon>Fungi</taxon>
        <taxon>Dikarya</taxon>
        <taxon>Ascomycota</taxon>
        <taxon>Saccharomycotina</taxon>
        <taxon>Lipomycetes</taxon>
        <taxon>Lipomycetales</taxon>
        <taxon>Lipomycetaceae</taxon>
        <taxon>Myxozyma</taxon>
    </lineage>
</organism>
<keyword evidence="7 12" id="KW-0547">Nucleotide-binding</keyword>
<dbReference type="PROSITE" id="PS00108">
    <property type="entry name" value="PROTEIN_KINASE_ST"/>
    <property type="match status" value="1"/>
</dbReference>
<dbReference type="InterPro" id="IPR018391">
    <property type="entry name" value="PQQ_b-propeller_rpt"/>
</dbReference>
<dbReference type="Gene3D" id="2.130.10.10">
    <property type="entry name" value="YVTN repeat-like/Quinoprotein amine dehydrogenase"/>
    <property type="match status" value="1"/>
</dbReference>
<dbReference type="PANTHER" id="PTHR13954">
    <property type="entry name" value="IRE1-RELATED"/>
    <property type="match status" value="1"/>
</dbReference>
<dbReference type="CDD" id="cd13982">
    <property type="entry name" value="STKc_IRE1"/>
    <property type="match status" value="1"/>
</dbReference>
<dbReference type="InterPro" id="IPR038357">
    <property type="entry name" value="KEN_sf"/>
</dbReference>
<feature type="compositionally biased region" description="Basic and acidic residues" evidence="13">
    <location>
        <begin position="624"/>
        <end position="633"/>
    </location>
</feature>
<evidence type="ECO:0000259" key="16">
    <source>
        <dbReference type="PROSITE" id="PS51392"/>
    </source>
</evidence>
<dbReference type="InterPro" id="IPR017441">
    <property type="entry name" value="Protein_kinase_ATP_BS"/>
</dbReference>
<feature type="region of interest" description="Disordered" evidence="13">
    <location>
        <begin position="555"/>
        <end position="639"/>
    </location>
</feature>
<keyword evidence="4" id="KW-0808">Transferase</keyword>
<evidence type="ECO:0000256" key="3">
    <source>
        <dbReference type="ARBA" id="ARBA00022527"/>
    </source>
</evidence>
<feature type="compositionally biased region" description="Polar residues" evidence="13">
    <location>
        <begin position="74"/>
        <end position="85"/>
    </location>
</feature>
<feature type="compositionally biased region" description="Basic and acidic residues" evidence="13">
    <location>
        <begin position="555"/>
        <end position="566"/>
    </location>
</feature>
<keyword evidence="18" id="KW-1185">Reference proteome</keyword>
<feature type="compositionally biased region" description="Low complexity" evidence="13">
    <location>
        <begin position="106"/>
        <end position="119"/>
    </location>
</feature>
<evidence type="ECO:0000256" key="1">
    <source>
        <dbReference type="ARBA" id="ARBA00004479"/>
    </source>
</evidence>
<feature type="chain" id="PRO_5046265004" description="non-specific serine/threonine protein kinase" evidence="14">
    <location>
        <begin position="32"/>
        <end position="1115"/>
    </location>
</feature>
<reference evidence="17 18" key="1">
    <citation type="submission" date="2024-03" db="EMBL/GenBank/DDBJ databases">
        <title>Genome-scale model development and genomic sequencing of the oleaginous clade Lipomyces.</title>
        <authorList>
            <consortium name="Lawrence Berkeley National Laboratory"/>
            <person name="Czajka J.J."/>
            <person name="Han Y."/>
            <person name="Kim J."/>
            <person name="Mondo S.J."/>
            <person name="Hofstad B.A."/>
            <person name="Robles A."/>
            <person name="Haridas S."/>
            <person name="Riley R."/>
            <person name="LaButti K."/>
            <person name="Pangilinan J."/>
            <person name="Andreopoulos W."/>
            <person name="Lipzen A."/>
            <person name="Yan J."/>
            <person name="Wang M."/>
            <person name="Ng V."/>
            <person name="Grigoriev I.V."/>
            <person name="Spatafora J.W."/>
            <person name="Magnuson J.K."/>
            <person name="Baker S.E."/>
            <person name="Pomraning K.R."/>
        </authorList>
    </citation>
    <scope>NUCLEOTIDE SEQUENCE [LARGE SCALE GENOMIC DNA]</scope>
    <source>
        <strain evidence="17 18">Phaff 52-87</strain>
    </source>
</reference>
<evidence type="ECO:0000313" key="18">
    <source>
        <dbReference type="Proteomes" id="UP001498771"/>
    </source>
</evidence>